<keyword evidence="4" id="KW-0949">S-adenosyl-L-methionine</keyword>
<dbReference type="OrthoDB" id="10262526at2759"/>
<dbReference type="PANTHER" id="PTHR12829">
    <property type="entry name" value="N6-ADENOSINE-METHYLTRANSFERASE"/>
    <property type="match status" value="1"/>
</dbReference>
<keyword evidence="9" id="KW-1185">Reference proteome</keyword>
<sequence>MIDENLVRYLAENHRELLALPVSGQLRRIFPLYVMDCKMRDQDTTGYVFERFVRNVEAICDVAPGSLVFTEDHWAVKETAELEFVHQAQLQCLLNVLSGSQAKVKPGRSAGDEPAGLLDKLLRLVDQDSGEGLSHHRLLDQLQHCLNIEPASVMLGKERARKTVQMAQYVPVCADRRHGMLLSSAVTVVNNKITSVQSVKLSKADGHCPSLMDCLRSKIHYVPYLRPQTDMNLGDCSYLDTCHKLNTCRYVHYLQYFPESLKVKVGVATEEINKQIKLQVGVPFYTHGNCSADAIKVETPRQWIQCDVRKFDFSILGKFSAVVADPAWNIHMNLPYGTCNDVELLDLPLNQLQEEGLLFLWVTGRAIELGKESLQKWGYQVIHEIAWIKTNQLNRTIVTGRTGHWLNHSKEHLLVGLKGKPQWLNKRLDTDLIVSSTRETSRKPDELYGLIERLVGQHARKLEIFGRDHNLRPGWFTIGNQLTGTNIHEPDVKKRYEKFLQSQLSERQAVASYSNRPKTLKNGEQTAHRRTKATNTRH</sequence>
<keyword evidence="3" id="KW-0808">Transferase</keyword>
<dbReference type="GeneID" id="59325902"/>
<dbReference type="GO" id="GO:0005634">
    <property type="term" value="C:nucleus"/>
    <property type="evidence" value="ECO:0007669"/>
    <property type="project" value="TreeGrafter"/>
</dbReference>
<gene>
    <name evidence="8" type="ORF">HG536_0D02570</name>
</gene>
<evidence type="ECO:0000256" key="1">
    <source>
        <dbReference type="ARBA" id="ARBA00012160"/>
    </source>
</evidence>
<feature type="region of interest" description="Disordered" evidence="7">
    <location>
        <begin position="508"/>
        <end position="538"/>
    </location>
</feature>
<comment type="catalytic activity">
    <reaction evidence="5">
        <text>an adenosine in mRNA + S-adenosyl-L-methionine = an N(6)-methyladenosine in mRNA + S-adenosyl-L-homocysteine + H(+)</text>
        <dbReference type="Rhea" id="RHEA:55584"/>
        <dbReference type="Rhea" id="RHEA-COMP:12414"/>
        <dbReference type="Rhea" id="RHEA-COMP:12417"/>
        <dbReference type="ChEBI" id="CHEBI:15378"/>
        <dbReference type="ChEBI" id="CHEBI:57856"/>
        <dbReference type="ChEBI" id="CHEBI:59789"/>
        <dbReference type="ChEBI" id="CHEBI:74411"/>
        <dbReference type="ChEBI" id="CHEBI:74449"/>
        <dbReference type="EC" id="2.1.1.348"/>
    </reaction>
</comment>
<dbReference type="KEGG" id="tgb:HG536_0D02570"/>
<dbReference type="AlphaFoldDB" id="A0A7G3ZGU9"/>
<dbReference type="PROSITE" id="PS51143">
    <property type="entry name" value="MT_A70"/>
    <property type="match status" value="1"/>
</dbReference>
<evidence type="ECO:0000256" key="2">
    <source>
        <dbReference type="ARBA" id="ARBA00022603"/>
    </source>
</evidence>
<dbReference type="InterPro" id="IPR007757">
    <property type="entry name" value="MT-A70-like"/>
</dbReference>
<comment type="similarity">
    <text evidence="6">Belongs to the MT-A70-like family.</text>
</comment>
<reference evidence="8 9" key="1">
    <citation type="submission" date="2020-06" db="EMBL/GenBank/DDBJ databases">
        <title>The yeast mating-type switching endonuclease HO is a domesticated member of an unorthodox homing genetic element family.</title>
        <authorList>
            <person name="Coughlan A.Y."/>
            <person name="Lombardi L."/>
            <person name="Braun-Galleani S."/>
            <person name="Martos A.R."/>
            <person name="Galeote V."/>
            <person name="Bigey F."/>
            <person name="Dequin S."/>
            <person name="Byrne K.P."/>
            <person name="Wolfe K.H."/>
        </authorList>
    </citation>
    <scope>NUCLEOTIDE SEQUENCE [LARGE SCALE GENOMIC DNA]</scope>
    <source>
        <strain evidence="8 9">CBS764</strain>
    </source>
</reference>
<dbReference type="GO" id="GO:0001734">
    <property type="term" value="F:mRNA m(6)A methyltransferase activity"/>
    <property type="evidence" value="ECO:0007669"/>
    <property type="project" value="UniProtKB-EC"/>
</dbReference>
<dbReference type="InterPro" id="IPR029063">
    <property type="entry name" value="SAM-dependent_MTases_sf"/>
</dbReference>
<evidence type="ECO:0000256" key="4">
    <source>
        <dbReference type="ARBA" id="ARBA00022691"/>
    </source>
</evidence>
<dbReference type="RefSeq" id="XP_037139409.1">
    <property type="nucleotide sequence ID" value="XM_037283513.1"/>
</dbReference>
<dbReference type="SUPFAM" id="SSF53335">
    <property type="entry name" value="S-adenosyl-L-methionine-dependent methyltransferases"/>
    <property type="match status" value="1"/>
</dbReference>
<proteinExistence type="inferred from homology"/>
<organism evidence="8 9">
    <name type="scientific">Torulaspora globosa</name>
    <dbReference type="NCBI Taxonomy" id="48254"/>
    <lineage>
        <taxon>Eukaryota</taxon>
        <taxon>Fungi</taxon>
        <taxon>Dikarya</taxon>
        <taxon>Ascomycota</taxon>
        <taxon>Saccharomycotina</taxon>
        <taxon>Saccharomycetes</taxon>
        <taxon>Saccharomycetales</taxon>
        <taxon>Saccharomycetaceae</taxon>
        <taxon>Torulaspora</taxon>
    </lineage>
</organism>
<feature type="compositionally biased region" description="Polar residues" evidence="7">
    <location>
        <begin position="508"/>
        <end position="525"/>
    </location>
</feature>
<dbReference type="PANTHER" id="PTHR12829:SF7">
    <property type="entry name" value="N6-ADENOSINE-METHYLTRANSFERASE CATALYTIC SUBUNIT"/>
    <property type="match status" value="1"/>
</dbReference>
<feature type="compositionally biased region" description="Basic residues" evidence="7">
    <location>
        <begin position="528"/>
        <end position="538"/>
    </location>
</feature>
<evidence type="ECO:0000256" key="3">
    <source>
        <dbReference type="ARBA" id="ARBA00022679"/>
    </source>
</evidence>
<protein>
    <recommendedName>
        <fullName evidence="1">mRNA m(6)A methyltransferase</fullName>
        <ecNumber evidence="1">2.1.1.348</ecNumber>
    </recommendedName>
</protein>
<dbReference type="GO" id="GO:0032259">
    <property type="term" value="P:methylation"/>
    <property type="evidence" value="ECO:0007669"/>
    <property type="project" value="UniProtKB-KW"/>
</dbReference>
<evidence type="ECO:0000256" key="6">
    <source>
        <dbReference type="PROSITE-ProRule" id="PRU00489"/>
    </source>
</evidence>
<dbReference type="EMBL" id="CP059249">
    <property type="protein sequence ID" value="QLL32735.1"/>
    <property type="molecule type" value="Genomic_DNA"/>
</dbReference>
<keyword evidence="2" id="KW-0489">Methyltransferase</keyword>
<name>A0A7G3ZGU9_9SACH</name>
<evidence type="ECO:0000313" key="9">
    <source>
        <dbReference type="Proteomes" id="UP000515788"/>
    </source>
</evidence>
<dbReference type="GO" id="GO:0036396">
    <property type="term" value="C:RNA N6-methyladenosine methyltransferase complex"/>
    <property type="evidence" value="ECO:0007669"/>
    <property type="project" value="TreeGrafter"/>
</dbReference>
<dbReference type="Proteomes" id="UP000515788">
    <property type="component" value="Chromosome 4"/>
</dbReference>
<evidence type="ECO:0000256" key="7">
    <source>
        <dbReference type="SAM" id="MobiDB-lite"/>
    </source>
</evidence>
<dbReference type="EC" id="2.1.1.348" evidence="1"/>
<accession>A0A7G3ZGU9</accession>
<evidence type="ECO:0000313" key="8">
    <source>
        <dbReference type="EMBL" id="QLL32735.1"/>
    </source>
</evidence>
<dbReference type="Pfam" id="PF05063">
    <property type="entry name" value="MT-A70"/>
    <property type="match status" value="1"/>
</dbReference>
<evidence type="ECO:0000256" key="5">
    <source>
        <dbReference type="ARBA" id="ARBA00048957"/>
    </source>
</evidence>